<keyword evidence="3" id="KW-0809">Transit peptide</keyword>
<evidence type="ECO:0000256" key="2">
    <source>
        <dbReference type="ARBA" id="ARBA00022472"/>
    </source>
</evidence>
<dbReference type="AlphaFoldDB" id="A0A0K9PE69"/>
<dbReference type="Proteomes" id="UP000036987">
    <property type="component" value="Unassembled WGS sequence"/>
</dbReference>
<dbReference type="PANTHER" id="PTHR13068">
    <property type="entry name" value="CGI-12 PROTEIN-RELATED"/>
    <property type="match status" value="1"/>
</dbReference>
<keyword evidence="2" id="KW-0806">Transcription termination</keyword>
<dbReference type="InterPro" id="IPR038538">
    <property type="entry name" value="MTERF_sf"/>
</dbReference>
<keyword evidence="2" id="KW-0804">Transcription</keyword>
<evidence type="ECO:0000313" key="5">
    <source>
        <dbReference type="Proteomes" id="UP000036987"/>
    </source>
</evidence>
<evidence type="ECO:0000313" key="4">
    <source>
        <dbReference type="EMBL" id="KMZ66525.1"/>
    </source>
</evidence>
<dbReference type="EMBL" id="LFYR01000976">
    <property type="protein sequence ID" value="KMZ66525.1"/>
    <property type="molecule type" value="Genomic_DNA"/>
</dbReference>
<evidence type="ECO:0000256" key="1">
    <source>
        <dbReference type="ARBA" id="ARBA00007692"/>
    </source>
</evidence>
<dbReference type="Gene3D" id="1.25.70.10">
    <property type="entry name" value="Transcription termination factor 3, mitochondrial"/>
    <property type="match status" value="1"/>
</dbReference>
<keyword evidence="5" id="KW-1185">Reference proteome</keyword>
<keyword evidence="2" id="KW-0805">Transcription regulation</keyword>
<protein>
    <submittedName>
        <fullName evidence="4">Uncharacterized protein</fullName>
    </submittedName>
</protein>
<name>A0A0K9PE69_ZOSMR</name>
<comment type="caution">
    <text evidence="4">The sequence shown here is derived from an EMBL/GenBank/DDBJ whole genome shotgun (WGS) entry which is preliminary data.</text>
</comment>
<accession>A0A0K9PE69</accession>
<proteinExistence type="inferred from homology"/>
<evidence type="ECO:0000256" key="3">
    <source>
        <dbReference type="ARBA" id="ARBA00022946"/>
    </source>
</evidence>
<dbReference type="PANTHER" id="PTHR13068:SF112">
    <property type="entry name" value="TRANSCRIPTION TERMINATION FACTOR 3, MITOCHONDRIAL"/>
    <property type="match status" value="1"/>
</dbReference>
<gene>
    <name evidence="4" type="ORF">ZOSMA_298G00070</name>
</gene>
<dbReference type="OrthoDB" id="637682at2759"/>
<comment type="similarity">
    <text evidence="1">Belongs to the mTERF family.</text>
</comment>
<dbReference type="InterPro" id="IPR003690">
    <property type="entry name" value="MTERF"/>
</dbReference>
<sequence length="165" mass="18548">MSTSVAYLVGIGVTRRKIGHVLTRYPEILGMRVGRVIKPFVEYLESLSIPRLVIARLIEKKPYILGFDLTDQVKPSVEALLESGVDDEIIASVVTQYPKIVGMDDLKPKLLVQRHLPESIILVGFEPEDFGRIMEKMPQIVSLARVPMVKHVAFLQGYGFSMKQV</sequence>
<dbReference type="OMA" id="HEHICGI"/>
<dbReference type="Pfam" id="PF02536">
    <property type="entry name" value="mTERF"/>
    <property type="match status" value="1"/>
</dbReference>
<dbReference type="STRING" id="29655.A0A0K9PE69"/>
<dbReference type="GO" id="GO:0006353">
    <property type="term" value="P:DNA-templated transcription termination"/>
    <property type="evidence" value="ECO:0007669"/>
    <property type="project" value="UniProtKB-KW"/>
</dbReference>
<dbReference type="GO" id="GO:0003676">
    <property type="term" value="F:nucleic acid binding"/>
    <property type="evidence" value="ECO:0007669"/>
    <property type="project" value="InterPro"/>
</dbReference>
<dbReference type="SMART" id="SM00733">
    <property type="entry name" value="Mterf"/>
    <property type="match status" value="3"/>
</dbReference>
<organism evidence="4 5">
    <name type="scientific">Zostera marina</name>
    <name type="common">Eelgrass</name>
    <dbReference type="NCBI Taxonomy" id="29655"/>
    <lineage>
        <taxon>Eukaryota</taxon>
        <taxon>Viridiplantae</taxon>
        <taxon>Streptophyta</taxon>
        <taxon>Embryophyta</taxon>
        <taxon>Tracheophyta</taxon>
        <taxon>Spermatophyta</taxon>
        <taxon>Magnoliopsida</taxon>
        <taxon>Liliopsida</taxon>
        <taxon>Zosteraceae</taxon>
        <taxon>Zostera</taxon>
    </lineage>
</organism>
<reference evidence="5" key="1">
    <citation type="journal article" date="2016" name="Nature">
        <title>The genome of the seagrass Zostera marina reveals angiosperm adaptation to the sea.</title>
        <authorList>
            <person name="Olsen J.L."/>
            <person name="Rouze P."/>
            <person name="Verhelst B."/>
            <person name="Lin Y.-C."/>
            <person name="Bayer T."/>
            <person name="Collen J."/>
            <person name="Dattolo E."/>
            <person name="De Paoli E."/>
            <person name="Dittami S."/>
            <person name="Maumus F."/>
            <person name="Michel G."/>
            <person name="Kersting A."/>
            <person name="Lauritano C."/>
            <person name="Lohaus R."/>
            <person name="Toepel M."/>
            <person name="Tonon T."/>
            <person name="Vanneste K."/>
            <person name="Amirebrahimi M."/>
            <person name="Brakel J."/>
            <person name="Bostroem C."/>
            <person name="Chovatia M."/>
            <person name="Grimwood J."/>
            <person name="Jenkins J.W."/>
            <person name="Jueterbock A."/>
            <person name="Mraz A."/>
            <person name="Stam W.T."/>
            <person name="Tice H."/>
            <person name="Bornberg-Bauer E."/>
            <person name="Green P.J."/>
            <person name="Pearson G.A."/>
            <person name="Procaccini G."/>
            <person name="Duarte C.M."/>
            <person name="Schmutz J."/>
            <person name="Reusch T.B.H."/>
            <person name="Van de Peer Y."/>
        </authorList>
    </citation>
    <scope>NUCLEOTIDE SEQUENCE [LARGE SCALE GENOMIC DNA]</scope>
    <source>
        <strain evidence="5">cv. Finnish</strain>
    </source>
</reference>